<feature type="compositionally biased region" description="Low complexity" evidence="1">
    <location>
        <begin position="46"/>
        <end position="59"/>
    </location>
</feature>
<evidence type="ECO:0000313" key="2">
    <source>
        <dbReference type="EMBL" id="EFA79757.1"/>
    </source>
</evidence>
<accession>D3BFZ7</accession>
<dbReference type="Proteomes" id="UP000001396">
    <property type="component" value="Unassembled WGS sequence"/>
</dbReference>
<keyword evidence="3" id="KW-1185">Reference proteome</keyword>
<evidence type="ECO:0000313" key="3">
    <source>
        <dbReference type="Proteomes" id="UP000001396"/>
    </source>
</evidence>
<evidence type="ECO:0000256" key="1">
    <source>
        <dbReference type="SAM" id="MobiDB-lite"/>
    </source>
</evidence>
<proteinExistence type="predicted"/>
<reference evidence="2 3" key="1">
    <citation type="journal article" date="2011" name="Genome Res.">
        <title>Phylogeny-wide analysis of social amoeba genomes highlights ancient origins for complex intercellular communication.</title>
        <authorList>
            <person name="Heidel A.J."/>
            <person name="Lawal H.M."/>
            <person name="Felder M."/>
            <person name="Schilde C."/>
            <person name="Helps N.R."/>
            <person name="Tunggal B."/>
            <person name="Rivero F."/>
            <person name="John U."/>
            <person name="Schleicher M."/>
            <person name="Eichinger L."/>
            <person name="Platzer M."/>
            <person name="Noegel A.A."/>
            <person name="Schaap P."/>
            <person name="Gloeckner G."/>
        </authorList>
    </citation>
    <scope>NUCLEOTIDE SEQUENCE [LARGE SCALE GENOMIC DNA]</scope>
    <source>
        <strain evidence="3">ATCC 26659 / Pp 5 / PN500</strain>
    </source>
</reference>
<protein>
    <submittedName>
        <fullName evidence="2">Uncharacterized protein</fullName>
    </submittedName>
</protein>
<organism evidence="2 3">
    <name type="scientific">Heterostelium pallidum (strain ATCC 26659 / Pp 5 / PN500)</name>
    <name type="common">Cellular slime mold</name>
    <name type="synonym">Polysphondylium pallidum</name>
    <dbReference type="NCBI Taxonomy" id="670386"/>
    <lineage>
        <taxon>Eukaryota</taxon>
        <taxon>Amoebozoa</taxon>
        <taxon>Evosea</taxon>
        <taxon>Eumycetozoa</taxon>
        <taxon>Dictyostelia</taxon>
        <taxon>Acytosteliales</taxon>
        <taxon>Acytosteliaceae</taxon>
        <taxon>Heterostelium</taxon>
    </lineage>
</organism>
<sequence>MLTNLLNYLYKSLHDNRAIVKMINDYVTALEYNKLFKEKAAQQQQHVDYGAYQQQQQQQPNIARETETRYDSTSNGQRRVSSVHRSAIGHITPNKPEDDEEEQTEWLLKDKSSINIYD</sequence>
<dbReference type="RefSeq" id="XP_020431878.1">
    <property type="nucleotide sequence ID" value="XM_020578283.1"/>
</dbReference>
<feature type="region of interest" description="Disordered" evidence="1">
    <location>
        <begin position="46"/>
        <end position="118"/>
    </location>
</feature>
<name>D3BFZ7_HETP5</name>
<feature type="compositionally biased region" description="Polar residues" evidence="1">
    <location>
        <begin position="71"/>
        <end position="84"/>
    </location>
</feature>
<comment type="caution">
    <text evidence="2">The sequence shown here is derived from an EMBL/GenBank/DDBJ whole genome shotgun (WGS) entry which is preliminary data.</text>
</comment>
<dbReference type="GeneID" id="31362929"/>
<gene>
    <name evidence="2" type="ORF">PPL_07448</name>
</gene>
<dbReference type="EMBL" id="ADBJ01000032">
    <property type="protein sequence ID" value="EFA79757.1"/>
    <property type="molecule type" value="Genomic_DNA"/>
</dbReference>
<dbReference type="AlphaFoldDB" id="D3BFZ7"/>
<dbReference type="InParanoid" id="D3BFZ7"/>